<protein>
    <submittedName>
        <fullName evidence="1">Craniofacial development protein 2</fullName>
    </submittedName>
</protein>
<dbReference type="EMBL" id="BLXT01000976">
    <property type="protein sequence ID" value="GFN82136.1"/>
    <property type="molecule type" value="Genomic_DNA"/>
</dbReference>
<dbReference type="PANTHER" id="PTHR47027:SF25">
    <property type="entry name" value="REVERSE TRANSCRIPTASE DOMAIN-CONTAINING PROTEIN"/>
    <property type="match status" value="1"/>
</dbReference>
<evidence type="ECO:0000313" key="2">
    <source>
        <dbReference type="Proteomes" id="UP000735302"/>
    </source>
</evidence>
<comment type="caution">
    <text evidence="1">The sequence shown here is derived from an EMBL/GenBank/DDBJ whole genome shotgun (WGS) entry which is preliminary data.</text>
</comment>
<dbReference type="Gene3D" id="3.60.10.10">
    <property type="entry name" value="Endonuclease/exonuclease/phosphatase"/>
    <property type="match status" value="1"/>
</dbReference>
<dbReference type="SUPFAM" id="SSF56219">
    <property type="entry name" value="DNase I-like"/>
    <property type="match status" value="1"/>
</dbReference>
<gene>
    <name evidence="1" type="ORF">PoB_000864200</name>
</gene>
<reference evidence="1 2" key="1">
    <citation type="journal article" date="2021" name="Elife">
        <title>Chloroplast acquisition without the gene transfer in kleptoplastic sea slugs, Plakobranchus ocellatus.</title>
        <authorList>
            <person name="Maeda T."/>
            <person name="Takahashi S."/>
            <person name="Yoshida T."/>
            <person name="Shimamura S."/>
            <person name="Takaki Y."/>
            <person name="Nagai Y."/>
            <person name="Toyoda A."/>
            <person name="Suzuki Y."/>
            <person name="Arimoto A."/>
            <person name="Ishii H."/>
            <person name="Satoh N."/>
            <person name="Nishiyama T."/>
            <person name="Hasebe M."/>
            <person name="Maruyama T."/>
            <person name="Minagawa J."/>
            <person name="Obokata J."/>
            <person name="Shigenobu S."/>
        </authorList>
    </citation>
    <scope>NUCLEOTIDE SEQUENCE [LARGE SCALE GENOMIC DNA]</scope>
</reference>
<evidence type="ECO:0000313" key="1">
    <source>
        <dbReference type="EMBL" id="GFN82136.1"/>
    </source>
</evidence>
<dbReference type="PANTHER" id="PTHR47027">
    <property type="entry name" value="REVERSE TRANSCRIPTASE DOMAIN-CONTAINING PROTEIN"/>
    <property type="match status" value="1"/>
</dbReference>
<sequence length="425" mass="48399">MKRRAAKIVLEMVDSSLRRANCRGNPPSKGTALVEGSQATTSIIAKQIMVVTKNKYKANDVKGWPAINRPVSSGRGSHVPQVTLDRHLVTACKTTTTTTKIATWNVRTMLQKGKLDNIKFEMERMKINILGLSEVRWQGAGVITSGNYKIFYSGGTTHKRGVGIILDKEIGKAVKGYWTLSDRIILLKIVKEESEKKGLELNRKKTEVMVVSRKQELPIINIYIKGTRLKQKDQFKYLGSLISSDGRNNSEVASRIAQAKTNFQKMKTVLTNKNISIRTRRRALECYIEPILMYGCEAWTISKQTQKKLEATEMWFLRRMLRISWTAKKTNDTVLEEAHTTRLLISKIRKRQATFFGHVMRREKLENLVTTGMLEGKRSRGKQREKLIEGLTDWLKAGKSLEAIEATKDRKKWRTMIANAVKQGT</sequence>
<dbReference type="AlphaFoldDB" id="A0AAV3YID9"/>
<dbReference type="Proteomes" id="UP000735302">
    <property type="component" value="Unassembled WGS sequence"/>
</dbReference>
<accession>A0AAV3YID9</accession>
<name>A0AAV3YID9_9GAST</name>
<dbReference type="InterPro" id="IPR036691">
    <property type="entry name" value="Endo/exonu/phosph_ase_sf"/>
</dbReference>
<organism evidence="1 2">
    <name type="scientific">Plakobranchus ocellatus</name>
    <dbReference type="NCBI Taxonomy" id="259542"/>
    <lineage>
        <taxon>Eukaryota</taxon>
        <taxon>Metazoa</taxon>
        <taxon>Spiralia</taxon>
        <taxon>Lophotrochozoa</taxon>
        <taxon>Mollusca</taxon>
        <taxon>Gastropoda</taxon>
        <taxon>Heterobranchia</taxon>
        <taxon>Euthyneura</taxon>
        <taxon>Panpulmonata</taxon>
        <taxon>Sacoglossa</taxon>
        <taxon>Placobranchoidea</taxon>
        <taxon>Plakobranchidae</taxon>
        <taxon>Plakobranchus</taxon>
    </lineage>
</organism>
<keyword evidence="2" id="KW-1185">Reference proteome</keyword>
<proteinExistence type="predicted"/>